<dbReference type="Pfam" id="PF01243">
    <property type="entry name" value="PNPOx_N"/>
    <property type="match status" value="1"/>
</dbReference>
<name>A0A2N5M1K6_9BACI</name>
<dbReference type="SUPFAM" id="SSF50475">
    <property type="entry name" value="FMN-binding split barrel"/>
    <property type="match status" value="1"/>
</dbReference>
<dbReference type="Proteomes" id="UP000234748">
    <property type="component" value="Unassembled WGS sequence"/>
</dbReference>
<evidence type="ECO:0000313" key="2">
    <source>
        <dbReference type="EMBL" id="PLT28240.1"/>
    </source>
</evidence>
<organism evidence="2 3">
    <name type="scientific">Peribacillus deserti</name>
    <dbReference type="NCBI Taxonomy" id="673318"/>
    <lineage>
        <taxon>Bacteria</taxon>
        <taxon>Bacillati</taxon>
        <taxon>Bacillota</taxon>
        <taxon>Bacilli</taxon>
        <taxon>Bacillales</taxon>
        <taxon>Bacillaceae</taxon>
        <taxon>Peribacillus</taxon>
    </lineage>
</organism>
<dbReference type="InterPro" id="IPR024029">
    <property type="entry name" value="Pyridox_Oxase_FMN-dep"/>
</dbReference>
<protein>
    <submittedName>
        <fullName evidence="2">Phosphohydrolase</fullName>
    </submittedName>
</protein>
<dbReference type="EMBL" id="PGUY01000063">
    <property type="protein sequence ID" value="PLT28240.1"/>
    <property type="molecule type" value="Genomic_DNA"/>
</dbReference>
<accession>A0A2N5M1K6</accession>
<dbReference type="Gene3D" id="2.30.110.10">
    <property type="entry name" value="Electron Transport, Fmn-binding Protein, Chain A"/>
    <property type="match status" value="1"/>
</dbReference>
<evidence type="ECO:0000259" key="1">
    <source>
        <dbReference type="Pfam" id="PF01243"/>
    </source>
</evidence>
<dbReference type="InterPro" id="IPR012349">
    <property type="entry name" value="Split_barrel_FMN-bd"/>
</dbReference>
<keyword evidence="2" id="KW-0378">Hydrolase</keyword>
<proteinExistence type="predicted"/>
<sequence>MFLKEITSEAELRELVGNPGKLAGNKEISFIDTHCREFISKSPFLVLSSSNMMGQSDASPRGDAPGFVHILDDHTLLIPERPGNRRLDTLLNILSNPHVGMIFLIPGLGETLRINGKASIIQDEELLAPLAVNGKVPLIGIIVKVEQCFIHCAKAIIRSQLWKPENWLENKQIPSPAKILKDHAKLAYMNESEISASLQESYEKRLY</sequence>
<dbReference type="NCBIfam" id="TIGR04025">
    <property type="entry name" value="PPOX_FMN_DR2398"/>
    <property type="match status" value="1"/>
</dbReference>
<feature type="domain" description="Pyridoxamine 5'-phosphate oxidase N-terminal" evidence="1">
    <location>
        <begin position="32"/>
        <end position="130"/>
    </location>
</feature>
<dbReference type="AlphaFoldDB" id="A0A2N5M1K6"/>
<comment type="caution">
    <text evidence="2">The sequence shown here is derived from an EMBL/GenBank/DDBJ whole genome shotgun (WGS) entry which is preliminary data.</text>
</comment>
<dbReference type="GO" id="GO:0016787">
    <property type="term" value="F:hydrolase activity"/>
    <property type="evidence" value="ECO:0007669"/>
    <property type="project" value="UniProtKB-KW"/>
</dbReference>
<reference evidence="2 3" key="1">
    <citation type="submission" date="2017-11" db="EMBL/GenBank/DDBJ databases">
        <title>Comparitive Functional Genomics of Dry Heat Resistant strains isolated from the Viking Spacecraft.</title>
        <authorList>
            <person name="Seuylemezian A."/>
            <person name="Cooper K."/>
            <person name="Vaishampayan P."/>
        </authorList>
    </citation>
    <scope>NUCLEOTIDE SEQUENCE [LARGE SCALE GENOMIC DNA]</scope>
    <source>
        <strain evidence="2 3">V1-29</strain>
    </source>
</reference>
<dbReference type="PANTHER" id="PTHR42815:SF2">
    <property type="entry name" value="FAD-BINDING, PUTATIVE (AFU_ORTHOLOGUE AFUA_6G07600)-RELATED"/>
    <property type="match status" value="1"/>
</dbReference>
<evidence type="ECO:0000313" key="3">
    <source>
        <dbReference type="Proteomes" id="UP000234748"/>
    </source>
</evidence>
<dbReference type="OrthoDB" id="9796486at2"/>
<dbReference type="InterPro" id="IPR011576">
    <property type="entry name" value="Pyridox_Oxase_N"/>
</dbReference>
<gene>
    <name evidence="2" type="ORF">CUU66_20030</name>
</gene>
<dbReference type="RefSeq" id="WP_101645180.1">
    <property type="nucleotide sequence ID" value="NZ_PGUY01000063.1"/>
</dbReference>
<keyword evidence="3" id="KW-1185">Reference proteome</keyword>
<dbReference type="PANTHER" id="PTHR42815">
    <property type="entry name" value="FAD-BINDING, PUTATIVE (AFU_ORTHOLOGUE AFUA_6G07600)-RELATED"/>
    <property type="match status" value="1"/>
</dbReference>